<evidence type="ECO:0000313" key="1">
    <source>
        <dbReference type="EMBL" id="KAA9006496.1"/>
    </source>
</evidence>
<dbReference type="RefSeq" id="WP_150457326.1">
    <property type="nucleotide sequence ID" value="NZ_VYKK01000005.1"/>
</dbReference>
<dbReference type="GO" id="GO:0008990">
    <property type="term" value="F:rRNA (guanine-N2-)-methyltransferase activity"/>
    <property type="evidence" value="ECO:0007669"/>
    <property type="project" value="InterPro"/>
</dbReference>
<accession>A0A5J5GE46</accession>
<dbReference type="Proteomes" id="UP000367750">
    <property type="component" value="Unassembled WGS sequence"/>
</dbReference>
<keyword evidence="2" id="KW-1185">Reference proteome</keyword>
<reference evidence="1 2" key="1">
    <citation type="submission" date="2019-09" db="EMBL/GenBank/DDBJ databases">
        <title>Bacillus ochoae sp. nov., Paenibacillus whitsoniae sp. nov., Paenibacillus spiritus sp. nov. Isolated from the Mars Exploration Rover during spacecraft assembly.</title>
        <authorList>
            <person name="Seuylemezian A."/>
            <person name="Vaishampayan P."/>
        </authorList>
    </citation>
    <scope>NUCLEOTIDE SEQUENCE [LARGE SCALE GENOMIC DNA]</scope>
    <source>
        <strain evidence="1 2">MER_111</strain>
    </source>
</reference>
<sequence length="259" mass="28616">MIITTGDRPQPEVVRRAEQLAAEVGAPYVPRGHFSIAKLSASRDGAEVLVVLQEDVRLLRPGRPPLEFHPSMGFVRAKRILRGEGDPMLEAADMRPGDSVLDCTAGLGTDSLLFAVYGGPESAVTALESSLALHALLKEGMTSYRSGLAPVDDALRRIRVVRSEHLEYMRSLPEKSLDIVYFDPMFREPLEDSSAISPLRAYANDAALSEESVREAVRVARKRVILKEKKGSSEFRRLGFDEEARNHAKTSYGVIRIDD</sequence>
<protein>
    <submittedName>
        <fullName evidence="1">SAM-dependent methyltransferase</fullName>
    </submittedName>
</protein>
<dbReference type="InterPro" id="IPR007536">
    <property type="entry name" value="16SrRNA_methylTrfase_J"/>
</dbReference>
<keyword evidence="1" id="KW-0808">Transferase</keyword>
<comment type="caution">
    <text evidence="1">The sequence shown here is derived from an EMBL/GenBank/DDBJ whole genome shotgun (WGS) entry which is preliminary data.</text>
</comment>
<dbReference type="PANTHER" id="PTHR36112">
    <property type="entry name" value="RIBOSOMAL RNA SMALL SUBUNIT METHYLTRANSFERASE J"/>
    <property type="match status" value="1"/>
</dbReference>
<dbReference type="PANTHER" id="PTHR36112:SF1">
    <property type="entry name" value="RIBOSOMAL RNA SMALL SUBUNIT METHYLTRANSFERASE J"/>
    <property type="match status" value="1"/>
</dbReference>
<evidence type="ECO:0000313" key="2">
    <source>
        <dbReference type="Proteomes" id="UP000367750"/>
    </source>
</evidence>
<proteinExistence type="predicted"/>
<dbReference type="SUPFAM" id="SSF53335">
    <property type="entry name" value="S-adenosyl-L-methionine-dependent methyltransferases"/>
    <property type="match status" value="1"/>
</dbReference>
<dbReference type="Pfam" id="PF04445">
    <property type="entry name" value="SAM_MT"/>
    <property type="match status" value="1"/>
</dbReference>
<dbReference type="AlphaFoldDB" id="A0A5J5GE46"/>
<keyword evidence="1" id="KW-0489">Methyltransferase</keyword>
<gene>
    <name evidence="1" type="ORF">F4V43_06000</name>
</gene>
<dbReference type="OrthoDB" id="1653798at2"/>
<organism evidence="1 2">
    <name type="scientific">Paenibacillus spiritus</name>
    <dbReference type="NCBI Taxonomy" id="2496557"/>
    <lineage>
        <taxon>Bacteria</taxon>
        <taxon>Bacillati</taxon>
        <taxon>Bacillota</taxon>
        <taxon>Bacilli</taxon>
        <taxon>Bacillales</taxon>
        <taxon>Paenibacillaceae</taxon>
        <taxon>Paenibacillus</taxon>
    </lineage>
</organism>
<dbReference type="InterPro" id="IPR029063">
    <property type="entry name" value="SAM-dependent_MTases_sf"/>
</dbReference>
<dbReference type="EMBL" id="VYKK01000005">
    <property type="protein sequence ID" value="KAA9006496.1"/>
    <property type="molecule type" value="Genomic_DNA"/>
</dbReference>
<name>A0A5J5GE46_9BACL</name>
<dbReference type="Gene3D" id="3.40.50.150">
    <property type="entry name" value="Vaccinia Virus protein VP39"/>
    <property type="match status" value="1"/>
</dbReference>